<proteinExistence type="predicted"/>
<dbReference type="Proteomes" id="UP000316560">
    <property type="component" value="Unassembled WGS sequence"/>
</dbReference>
<dbReference type="Gene3D" id="1.10.3110.10">
    <property type="entry name" value="protoporphyrinogen ix oxidase, domain 3"/>
    <property type="match status" value="1"/>
</dbReference>
<name>A0A8H2K6W7_9MICO</name>
<dbReference type="OrthoDB" id="3450553at2"/>
<dbReference type="PANTHER" id="PTHR42923">
    <property type="entry name" value="PROTOPORPHYRINOGEN OXIDASE"/>
    <property type="match status" value="1"/>
</dbReference>
<comment type="caution">
    <text evidence="2">The sequence shown here is derived from an EMBL/GenBank/DDBJ whole genome shotgun (WGS) entry which is preliminary data.</text>
</comment>
<accession>A0A8H2K6W7</accession>
<dbReference type="EMBL" id="VFRA01000001">
    <property type="protein sequence ID" value="TQO19962.1"/>
    <property type="molecule type" value="Genomic_DNA"/>
</dbReference>
<dbReference type="Pfam" id="PF01593">
    <property type="entry name" value="Amino_oxidase"/>
    <property type="match status" value="1"/>
</dbReference>
<dbReference type="PANTHER" id="PTHR42923:SF3">
    <property type="entry name" value="PROTOPORPHYRINOGEN OXIDASE"/>
    <property type="match status" value="1"/>
</dbReference>
<sequence length="439" mass="45411">MSTTEGTTEGATEFTVVGGGIAGLVVARKLAMAGRTVRLIEASDHLGGTVASRLVGGINLDSGAESFATRGNTVAELARELGLGDEIVSPSDEGAWLQPVTGAALPLPSTGVLGIPSTPLSVDTIAVLGLAGALRAQLDSLIPWFGRRTDISLGKLVRRRMGKAAVEKLVAPVVHGVYSLHPNDLPLDRVAGLTERLALHGSLAMAVRSLRDAMPAGTAVQGIRGGINRLVTELAADLKTYGVIVEFERRIESAEALADLDGTVIVAAPGILAPLRGRAVTLATLVLNSPELDAEPRGSGVLVAPDCTAVSARALTHSTAKWQWLKELAEGRHVVRLSYNTEPENLAEVARHDAEVLLGVELPPDAVVDFARQQWIRPAALTAAERTDGVIVVGETVGGTGLASIVTHANAAAERLLAPAEEAKTGSLPVCPQGAGENG</sequence>
<dbReference type="RefSeq" id="WP_141990379.1">
    <property type="nucleotide sequence ID" value="NZ_VFRA01000001.1"/>
</dbReference>
<dbReference type="AlphaFoldDB" id="A0A8H2K6W7"/>
<dbReference type="InterPro" id="IPR002937">
    <property type="entry name" value="Amino_oxidase"/>
</dbReference>
<gene>
    <name evidence="2" type="ORF">FB472_1563</name>
</gene>
<dbReference type="SUPFAM" id="SSF51905">
    <property type="entry name" value="FAD/NAD(P)-binding domain"/>
    <property type="match status" value="1"/>
</dbReference>
<reference evidence="2 3" key="1">
    <citation type="submission" date="2019-06" db="EMBL/GenBank/DDBJ databases">
        <title>Sequencing the genomes of 1000 actinobacteria strains.</title>
        <authorList>
            <person name="Klenk H.-P."/>
        </authorList>
    </citation>
    <scope>NUCLEOTIDE SEQUENCE [LARGE SCALE GENOMIC DNA]</scope>
    <source>
        <strain evidence="2 3">DSM 21947</strain>
    </source>
</reference>
<dbReference type="GO" id="GO:0016491">
    <property type="term" value="F:oxidoreductase activity"/>
    <property type="evidence" value="ECO:0007669"/>
    <property type="project" value="InterPro"/>
</dbReference>
<dbReference type="Gene3D" id="3.50.50.60">
    <property type="entry name" value="FAD/NAD(P)-binding domain"/>
    <property type="match status" value="1"/>
</dbReference>
<keyword evidence="3" id="KW-1185">Reference proteome</keyword>
<feature type="domain" description="Amine oxidase" evidence="1">
    <location>
        <begin position="21"/>
        <end position="246"/>
    </location>
</feature>
<protein>
    <submittedName>
        <fullName evidence="2">Oxygen-dependent protoporphyrinogen oxidase</fullName>
    </submittedName>
</protein>
<dbReference type="Gene3D" id="3.90.660.20">
    <property type="entry name" value="Protoporphyrinogen oxidase, mitochondrial, domain 2"/>
    <property type="match status" value="1"/>
</dbReference>
<evidence type="ECO:0000259" key="1">
    <source>
        <dbReference type="Pfam" id="PF01593"/>
    </source>
</evidence>
<dbReference type="SUPFAM" id="SSF54373">
    <property type="entry name" value="FAD-linked reductases, C-terminal domain"/>
    <property type="match status" value="1"/>
</dbReference>
<evidence type="ECO:0000313" key="2">
    <source>
        <dbReference type="EMBL" id="TQO19962.1"/>
    </source>
</evidence>
<dbReference type="InterPro" id="IPR050464">
    <property type="entry name" value="Zeta_carotene_desat/Oxidored"/>
</dbReference>
<dbReference type="InterPro" id="IPR036188">
    <property type="entry name" value="FAD/NAD-bd_sf"/>
</dbReference>
<organism evidence="2 3">
    <name type="scientific">Rhodoglobus vestalii</name>
    <dbReference type="NCBI Taxonomy" id="193384"/>
    <lineage>
        <taxon>Bacteria</taxon>
        <taxon>Bacillati</taxon>
        <taxon>Actinomycetota</taxon>
        <taxon>Actinomycetes</taxon>
        <taxon>Micrococcales</taxon>
        <taxon>Microbacteriaceae</taxon>
        <taxon>Rhodoglobus</taxon>
    </lineage>
</organism>
<evidence type="ECO:0000313" key="3">
    <source>
        <dbReference type="Proteomes" id="UP000316560"/>
    </source>
</evidence>